<protein>
    <recommendedName>
        <fullName evidence="2">DUF5671 domain-containing protein</fullName>
    </recommendedName>
</protein>
<evidence type="ECO:0000313" key="4">
    <source>
        <dbReference type="Proteomes" id="UP000428330"/>
    </source>
</evidence>
<evidence type="ECO:0000256" key="1">
    <source>
        <dbReference type="SAM" id="Phobius"/>
    </source>
</evidence>
<evidence type="ECO:0000259" key="2">
    <source>
        <dbReference type="Pfam" id="PF18920"/>
    </source>
</evidence>
<organism evidence="3 4">
    <name type="scientific">Roseovarius faecimaris</name>
    <dbReference type="NCBI Taxonomy" id="2494550"/>
    <lineage>
        <taxon>Bacteria</taxon>
        <taxon>Pseudomonadati</taxon>
        <taxon>Pseudomonadota</taxon>
        <taxon>Alphaproteobacteria</taxon>
        <taxon>Rhodobacterales</taxon>
        <taxon>Roseobacteraceae</taxon>
        <taxon>Roseovarius</taxon>
    </lineage>
</organism>
<feature type="transmembrane region" description="Helical" evidence="1">
    <location>
        <begin position="110"/>
        <end position="128"/>
    </location>
</feature>
<dbReference type="InterPro" id="IPR043728">
    <property type="entry name" value="DUF5671"/>
</dbReference>
<reference evidence="4" key="1">
    <citation type="submission" date="2018-12" db="EMBL/GenBank/DDBJ databases">
        <title>Complete genome sequence of Roseovarius sp. MME-070.</title>
        <authorList>
            <person name="Nam Y.-D."/>
            <person name="Kang J."/>
            <person name="Chung W.-H."/>
            <person name="Park Y.S."/>
        </authorList>
    </citation>
    <scope>NUCLEOTIDE SEQUENCE [LARGE SCALE GENOMIC DNA]</scope>
    <source>
        <strain evidence="4">MME-070</strain>
    </source>
</reference>
<keyword evidence="1" id="KW-0812">Transmembrane</keyword>
<proteinExistence type="predicted"/>
<dbReference type="OrthoDB" id="529444at2"/>
<accession>A0A6I6IJ44</accession>
<keyword evidence="1" id="KW-0472">Membrane</keyword>
<sequence>MKPSDQLAFFVRDALNAGRSRDDIRAALAQAGWSAPEIREALGSWAEVDFSPPVPRPRPFVSAREAFLYGLMFIALAMTAWHVTALMFHLIDQWIPDIADRRTYGSRSTMRFSIASLIVFFPLFAWLNRQANRRIRANEGRRRSGVRKWFGYITLFLSAITLLGNLIYTIYAFLNGDLDARVLSKVIVVAVVAGMIFFYFRADMTEDAHEGE</sequence>
<feature type="transmembrane region" description="Helical" evidence="1">
    <location>
        <begin position="149"/>
        <end position="174"/>
    </location>
</feature>
<dbReference type="Pfam" id="PF18920">
    <property type="entry name" value="DUF5671"/>
    <property type="match status" value="1"/>
</dbReference>
<name>A0A6I6IJ44_9RHOB</name>
<keyword evidence="4" id="KW-1185">Reference proteome</keyword>
<feature type="transmembrane region" description="Helical" evidence="1">
    <location>
        <begin position="180"/>
        <end position="200"/>
    </location>
</feature>
<feature type="domain" description="DUF5671" evidence="2">
    <location>
        <begin position="65"/>
        <end position="199"/>
    </location>
</feature>
<gene>
    <name evidence="3" type="ORF">EI983_00505</name>
</gene>
<evidence type="ECO:0000313" key="3">
    <source>
        <dbReference type="EMBL" id="QGX96839.1"/>
    </source>
</evidence>
<feature type="transmembrane region" description="Helical" evidence="1">
    <location>
        <begin position="66"/>
        <end position="90"/>
    </location>
</feature>
<keyword evidence="1" id="KW-1133">Transmembrane helix</keyword>
<dbReference type="KEGG" id="rom:EI983_00505"/>
<dbReference type="Proteomes" id="UP000428330">
    <property type="component" value="Chromosome"/>
</dbReference>
<dbReference type="AlphaFoldDB" id="A0A6I6IJ44"/>
<dbReference type="RefSeq" id="WP_157705279.1">
    <property type="nucleotide sequence ID" value="NZ_CP034348.1"/>
</dbReference>
<dbReference type="EMBL" id="CP034348">
    <property type="protein sequence ID" value="QGX96839.1"/>
    <property type="molecule type" value="Genomic_DNA"/>
</dbReference>